<dbReference type="InterPro" id="IPR002711">
    <property type="entry name" value="HNH"/>
</dbReference>
<evidence type="ECO:0000313" key="4">
    <source>
        <dbReference type="EMBL" id="GHD33839.1"/>
    </source>
</evidence>
<dbReference type="Pfam" id="PF02720">
    <property type="entry name" value="DUF222"/>
    <property type="match status" value="1"/>
</dbReference>
<reference evidence="4 5" key="1">
    <citation type="journal article" date="2014" name="Int. J. Syst. Evol. Microbiol.">
        <title>Complete genome sequence of Corynebacterium casei LMG S-19264T (=DSM 44701T), isolated from a smear-ripened cheese.</title>
        <authorList>
            <consortium name="US DOE Joint Genome Institute (JGI-PGF)"/>
            <person name="Walter F."/>
            <person name="Albersmeier A."/>
            <person name="Kalinowski J."/>
            <person name="Ruckert C."/>
        </authorList>
    </citation>
    <scope>NUCLEOTIDE SEQUENCE [LARGE SCALE GENOMIC DNA]</scope>
    <source>
        <strain evidence="4 5">KCTC 19473</strain>
    </source>
</reference>
<name>A0A918XIX7_9ACTN</name>
<feature type="region of interest" description="Disordered" evidence="2">
    <location>
        <begin position="403"/>
        <end position="441"/>
    </location>
</feature>
<organism evidence="4 5">
    <name type="scientific">Nocardiopsis kunsanensis</name>
    <dbReference type="NCBI Taxonomy" id="141693"/>
    <lineage>
        <taxon>Bacteria</taxon>
        <taxon>Bacillati</taxon>
        <taxon>Actinomycetota</taxon>
        <taxon>Actinomycetes</taxon>
        <taxon>Streptosporangiales</taxon>
        <taxon>Nocardiopsidaceae</taxon>
        <taxon>Nocardiopsis</taxon>
    </lineage>
</organism>
<dbReference type="GO" id="GO:0004519">
    <property type="term" value="F:endonuclease activity"/>
    <property type="evidence" value="ECO:0007669"/>
    <property type="project" value="InterPro"/>
</dbReference>
<sequence>MTNHTADTSTGTDPDAAVAALGAAARNVISSFDGDLPPGTAANTLERLTAVHRQVDALKLAMLAPIARMEASGQLLEESGQKSVKAYMMHTWGLHPGEAERLALLATGLHTETLPHTAQALAEGVLTVGEAAALASGAEREVKKRDTNTHPDAEQYRSMIETGLVGAKRERTTMSVQSLTRAANALGLELNPDRPEKNEEQAFTARGAQMRRAFEGTFHFQAWGPASDAEKLRAALESYTAPYDGHAPVPEHARTYDALVAAAGFAHGHHGCRNSPGPKALITVTVPLSTLVGVEGGAPATTQDGNVLATSVVRAMAPQAQLRRLVFDDRTGLPLDLGRAHRLAPGYLRTLAFAKHSTCAWQGGCDVPVSQCEADHITEFSHGGTTSAENLQPLCSTHNRLKYRRATHRHTGTRTGSGGKSPPEKTAPPDGTPGGGRTRHP</sequence>
<dbReference type="CDD" id="cd00085">
    <property type="entry name" value="HNHc"/>
    <property type="match status" value="1"/>
</dbReference>
<evidence type="ECO:0000256" key="2">
    <source>
        <dbReference type="SAM" id="MobiDB-lite"/>
    </source>
</evidence>
<evidence type="ECO:0000256" key="1">
    <source>
        <dbReference type="ARBA" id="ARBA00023450"/>
    </source>
</evidence>
<dbReference type="SMART" id="SM00507">
    <property type="entry name" value="HNHc"/>
    <property type="match status" value="1"/>
</dbReference>
<dbReference type="Pfam" id="PF01844">
    <property type="entry name" value="HNH"/>
    <property type="match status" value="1"/>
</dbReference>
<dbReference type="Proteomes" id="UP000654947">
    <property type="component" value="Unassembled WGS sequence"/>
</dbReference>
<dbReference type="AlphaFoldDB" id="A0A918XIX7"/>
<feature type="compositionally biased region" description="Basic residues" evidence="2">
    <location>
        <begin position="403"/>
        <end position="412"/>
    </location>
</feature>
<gene>
    <name evidence="4" type="ORF">GCM10007147_38980</name>
</gene>
<evidence type="ECO:0000313" key="5">
    <source>
        <dbReference type="Proteomes" id="UP000654947"/>
    </source>
</evidence>
<dbReference type="GO" id="GO:0008270">
    <property type="term" value="F:zinc ion binding"/>
    <property type="evidence" value="ECO:0007669"/>
    <property type="project" value="InterPro"/>
</dbReference>
<dbReference type="RefSeq" id="WP_040699215.1">
    <property type="nucleotide sequence ID" value="NZ_BMXL01000028.1"/>
</dbReference>
<comment type="caution">
    <text evidence="4">The sequence shown here is derived from an EMBL/GenBank/DDBJ whole genome shotgun (WGS) entry which is preliminary data.</text>
</comment>
<feature type="compositionally biased region" description="Gly residues" evidence="2">
    <location>
        <begin position="432"/>
        <end position="441"/>
    </location>
</feature>
<evidence type="ECO:0000259" key="3">
    <source>
        <dbReference type="SMART" id="SM00507"/>
    </source>
</evidence>
<dbReference type="EMBL" id="BMXL01000028">
    <property type="protein sequence ID" value="GHD33839.1"/>
    <property type="molecule type" value="Genomic_DNA"/>
</dbReference>
<accession>A0A918XIX7</accession>
<dbReference type="GO" id="GO:0003676">
    <property type="term" value="F:nucleic acid binding"/>
    <property type="evidence" value="ECO:0007669"/>
    <property type="project" value="InterPro"/>
</dbReference>
<comment type="similarity">
    <text evidence="1">Belongs to the Rv1128c/1148c/1588c/1702c/1945/3466 family.</text>
</comment>
<feature type="domain" description="HNH nuclease" evidence="3">
    <location>
        <begin position="347"/>
        <end position="400"/>
    </location>
</feature>
<keyword evidence="5" id="KW-1185">Reference proteome</keyword>
<dbReference type="InterPro" id="IPR003615">
    <property type="entry name" value="HNH_nuc"/>
</dbReference>
<dbReference type="InterPro" id="IPR003870">
    <property type="entry name" value="DUF222"/>
</dbReference>
<proteinExistence type="inferred from homology"/>
<dbReference type="Gene3D" id="1.10.30.50">
    <property type="match status" value="1"/>
</dbReference>
<protein>
    <recommendedName>
        <fullName evidence="3">HNH nuclease domain-containing protein</fullName>
    </recommendedName>
</protein>